<keyword evidence="10" id="KW-0830">Ubiquinone</keyword>
<evidence type="ECO:0000256" key="8">
    <source>
        <dbReference type="RuleBase" id="RU366063"/>
    </source>
</evidence>
<keyword evidence="4 8" id="KW-0831">Ubiquinone biosynthesis</keyword>
<reference evidence="10" key="1">
    <citation type="submission" date="2020-11" db="EMBL/GenBank/DDBJ databases">
        <title>Kefir isolates.</title>
        <authorList>
            <person name="Marcisauskas S."/>
            <person name="Kim Y."/>
            <person name="Blasche S."/>
        </authorList>
    </citation>
    <scope>NUCLEOTIDE SEQUENCE</scope>
    <source>
        <strain evidence="10">Olga-1</strain>
    </source>
</reference>
<dbReference type="InterPro" id="IPR013718">
    <property type="entry name" value="COQ9_C"/>
</dbReference>
<dbReference type="Pfam" id="PF08511">
    <property type="entry name" value="COQ9"/>
    <property type="match status" value="1"/>
</dbReference>
<dbReference type="NCBIfam" id="TIGR02396">
    <property type="entry name" value="diverge_rpsU"/>
    <property type="match status" value="1"/>
</dbReference>
<evidence type="ECO:0000259" key="9">
    <source>
        <dbReference type="Pfam" id="PF08511"/>
    </source>
</evidence>
<evidence type="ECO:0000256" key="7">
    <source>
        <dbReference type="ARBA" id="ARBA00023128"/>
    </source>
</evidence>
<keyword evidence="6 8" id="KW-0446">Lipid-binding</keyword>
<feature type="domain" description="COQ9 C-terminal" evidence="9">
    <location>
        <begin position="160"/>
        <end position="228"/>
    </location>
</feature>
<sequence length="258" mass="30188">MTLRLSIIRQSNKCISNVGLKRNYHSFYHINKPIIDMKLIENQILNKAYEEYVPEFGFTNKSIENASFAMGLNNNSPNAIFNFTSLTKNLEMELILFHLKKCRENLNLLIKNKEFLIEFNKKSEFEKLNYLLNKRLLMNKPILKFLPNILGKMILPNNLNSSLIELHNLSDDITYYSGDRSNDFAWYSKRFSISSLYIQSELFQINDKSNDLSDTFKFVNDRLKEIENAAYIYNSVEEWAFFNAVSTINIIKSQLAKG</sequence>
<dbReference type="InterPro" id="IPR012762">
    <property type="entry name" value="Ubiq_biosynth_COQ9"/>
</dbReference>
<comment type="subcellular location">
    <subcellularLocation>
        <location evidence="1 8">Mitochondrion</location>
    </subcellularLocation>
</comment>
<evidence type="ECO:0000256" key="3">
    <source>
        <dbReference type="ARBA" id="ARBA00010766"/>
    </source>
</evidence>
<accession>A0A9P7BFY7</accession>
<evidence type="ECO:0000313" key="11">
    <source>
        <dbReference type="Proteomes" id="UP000697127"/>
    </source>
</evidence>
<proteinExistence type="inferred from homology"/>
<evidence type="ECO:0000256" key="1">
    <source>
        <dbReference type="ARBA" id="ARBA00004173"/>
    </source>
</evidence>
<dbReference type="GO" id="GO:0005743">
    <property type="term" value="C:mitochondrial inner membrane"/>
    <property type="evidence" value="ECO:0007669"/>
    <property type="project" value="TreeGrafter"/>
</dbReference>
<evidence type="ECO:0000313" key="10">
    <source>
        <dbReference type="EMBL" id="KAG0687738.1"/>
    </source>
</evidence>
<name>A0A9P7BFY7_9ASCO</name>
<evidence type="ECO:0000256" key="5">
    <source>
        <dbReference type="ARBA" id="ARBA00022946"/>
    </source>
</evidence>
<comment type="function">
    <text evidence="8">Membrane-associated protein that warps the membrane surface to access and bind aromatic isoprenes with high specificity, including ubiquinone (CoQ) isoprene intermediates and presents them directly to Coq7, therefore facilitating the Coq7-mediated hydroxylase step. Participates in the biosynthesis of coenzyme Q, also named ubiquinone, an essential lipid-soluble electron transporter for aerobic cellular respiration.</text>
</comment>
<keyword evidence="7 8" id="KW-0496">Mitochondrion</keyword>
<dbReference type="GO" id="GO:0008289">
    <property type="term" value="F:lipid binding"/>
    <property type="evidence" value="ECO:0007669"/>
    <property type="project" value="UniProtKB-UniRule"/>
</dbReference>
<dbReference type="PANTHER" id="PTHR21427:SF19">
    <property type="entry name" value="UBIQUINONE BIOSYNTHESIS PROTEIN COQ9, MITOCHONDRIAL"/>
    <property type="match status" value="1"/>
</dbReference>
<comment type="caution">
    <text evidence="10">The sequence shown here is derived from an EMBL/GenBank/DDBJ whole genome shotgun (WGS) entry which is preliminary data.</text>
</comment>
<dbReference type="GO" id="GO:0006744">
    <property type="term" value="P:ubiquinone biosynthetic process"/>
    <property type="evidence" value="ECO:0007669"/>
    <property type="project" value="UniProtKB-UniRule"/>
</dbReference>
<evidence type="ECO:0000256" key="6">
    <source>
        <dbReference type="ARBA" id="ARBA00023121"/>
    </source>
</evidence>
<comment type="similarity">
    <text evidence="3 8">Belongs to the COQ9 family.</text>
</comment>
<comment type="pathway">
    <text evidence="2 8">Cofactor biosynthesis; ubiquinone biosynthesis.</text>
</comment>
<dbReference type="PANTHER" id="PTHR21427">
    <property type="entry name" value="UBIQUINONE BIOSYNTHESIS PROTEIN COQ9, MITOCHONDRIAL"/>
    <property type="match status" value="1"/>
</dbReference>
<protein>
    <recommendedName>
        <fullName evidence="8">Ubiquinone biosynthesis protein</fullName>
    </recommendedName>
</protein>
<dbReference type="Proteomes" id="UP000697127">
    <property type="component" value="Unassembled WGS sequence"/>
</dbReference>
<evidence type="ECO:0000256" key="4">
    <source>
        <dbReference type="ARBA" id="ARBA00022688"/>
    </source>
</evidence>
<keyword evidence="5" id="KW-0809">Transit peptide</keyword>
<dbReference type="OrthoDB" id="619536at2759"/>
<dbReference type="EMBL" id="PUHW01000222">
    <property type="protein sequence ID" value="KAG0687738.1"/>
    <property type="molecule type" value="Genomic_DNA"/>
</dbReference>
<gene>
    <name evidence="10" type="primary">COQ9</name>
    <name evidence="10" type="ORF">C6P40_001939</name>
</gene>
<dbReference type="AlphaFoldDB" id="A0A9P7BFY7"/>
<evidence type="ECO:0000256" key="2">
    <source>
        <dbReference type="ARBA" id="ARBA00004749"/>
    </source>
</evidence>
<keyword evidence="11" id="KW-1185">Reference proteome</keyword>
<organism evidence="10 11">
    <name type="scientific">Pichia californica</name>
    <dbReference type="NCBI Taxonomy" id="460514"/>
    <lineage>
        <taxon>Eukaryota</taxon>
        <taxon>Fungi</taxon>
        <taxon>Dikarya</taxon>
        <taxon>Ascomycota</taxon>
        <taxon>Saccharomycotina</taxon>
        <taxon>Pichiomycetes</taxon>
        <taxon>Pichiales</taxon>
        <taxon>Pichiaceae</taxon>
        <taxon>Pichia</taxon>
    </lineage>
</organism>